<dbReference type="EMBL" id="OE186413">
    <property type="protein sequence ID" value="CAD7577914.1"/>
    <property type="molecule type" value="Genomic_DNA"/>
</dbReference>
<organism evidence="1">
    <name type="scientific">Timema californicum</name>
    <name type="common">California timema</name>
    <name type="synonym">Walking stick</name>
    <dbReference type="NCBI Taxonomy" id="61474"/>
    <lineage>
        <taxon>Eukaryota</taxon>
        <taxon>Metazoa</taxon>
        <taxon>Ecdysozoa</taxon>
        <taxon>Arthropoda</taxon>
        <taxon>Hexapoda</taxon>
        <taxon>Insecta</taxon>
        <taxon>Pterygota</taxon>
        <taxon>Neoptera</taxon>
        <taxon>Polyneoptera</taxon>
        <taxon>Phasmatodea</taxon>
        <taxon>Timematodea</taxon>
        <taxon>Timematoidea</taxon>
        <taxon>Timematidae</taxon>
        <taxon>Timema</taxon>
    </lineage>
</organism>
<proteinExistence type="predicted"/>
<dbReference type="AlphaFoldDB" id="A0A7R9JFB7"/>
<reference evidence="1" key="1">
    <citation type="submission" date="2020-11" db="EMBL/GenBank/DDBJ databases">
        <authorList>
            <person name="Tran Van P."/>
        </authorList>
    </citation>
    <scope>NUCLEOTIDE SEQUENCE</scope>
</reference>
<name>A0A7R9JFB7_TIMCA</name>
<protein>
    <submittedName>
        <fullName evidence="1">(California timema) hypothetical protein</fullName>
    </submittedName>
</protein>
<gene>
    <name evidence="1" type="ORF">TCMB3V08_LOCUS10455</name>
</gene>
<accession>A0A7R9JFB7</accession>
<evidence type="ECO:0000313" key="1">
    <source>
        <dbReference type="EMBL" id="CAD7577914.1"/>
    </source>
</evidence>
<sequence length="43" mass="4822">MTCGSGNNHLNCTIFTWTGKTFPVNLLPILPCFVYFPIQATLF</sequence>